<dbReference type="FunFam" id="1.25.40.10:FF:001885">
    <property type="entry name" value="TeTratriCopeptide repeat domain protein related"/>
    <property type="match status" value="1"/>
</dbReference>
<dbReference type="eggNOG" id="KOG4162">
    <property type="taxonomic scope" value="Eukaryota"/>
</dbReference>
<dbReference type="SUPFAM" id="SSF48452">
    <property type="entry name" value="TPR-like"/>
    <property type="match status" value="2"/>
</dbReference>
<dbReference type="PANTHER" id="PTHR23083:SF464">
    <property type="entry name" value="TETRATRICOPEPTIDE REPEAT DOMAIN 7, ISOFORM A"/>
    <property type="match status" value="1"/>
</dbReference>
<comment type="function">
    <text evidence="1">Involved in endocytosis.</text>
</comment>
<dbReference type="PANTHER" id="PTHR23083">
    <property type="entry name" value="TETRATRICOPEPTIDE REPEAT PROTEIN, TPR"/>
    <property type="match status" value="1"/>
</dbReference>
<feature type="domain" description="Tetratricopeptide repeat protein 7 N-terminal" evidence="4">
    <location>
        <begin position="3"/>
        <end position="395"/>
    </location>
</feature>
<evidence type="ECO:0000256" key="3">
    <source>
        <dbReference type="SAM" id="MobiDB-lite"/>
    </source>
</evidence>
<evidence type="ECO:0000259" key="4">
    <source>
        <dbReference type="Pfam" id="PF19440"/>
    </source>
</evidence>
<feature type="region of interest" description="Disordered" evidence="3">
    <location>
        <begin position="153"/>
        <end position="173"/>
    </location>
</feature>
<sequence>MSKLKGSRLEAEVDRVRADANWKRLTELLPSIKSKNSGLEDCYEMFQAEIVLETYLDQLGEIIRPSKDHVEKLSSAESLLQNALREKSTNQNVKIEANILLAKVLYACVEFRKALQCISNSEMENGKTPFRTLRALRLVAEGYAVKGLCIESMEDPTPRPHSNSASSISSTSSSSKDQKALYVFEKSAELAIFYINELEKSINSSQAKSTVSGSLATPTSQQTAQAGVKQQEKIGELLERVMERVAIIRAKDTAAKKQSSGTEGIEWYRKIITCLGDKYTGERLKQKLSRQFAELLIRATVPIEEKSMSEAMQTKAMNMKLYHGSHKTFFTPKSKIEEIILLLLINEVLSTREVILSRADDLSNSRTLSLQNAKSSFNLLTLVLSTINQYQLLAQIYERAMKFANNDSFLWQQFALSAICCGRFSRAIRVFEQSILASTIASEASESSKSPASSTDSTPRNHRPTSPEMFSSLKLTNNPSCALSVITEYMMISQVLIERFGNYEPAIEYASKAVELCSKEGQLSFLKGRCQLLHAIAYGFRASEEPSWETKKAQLAKTVHLIEECVSIDPHDYLALYYAAYFHAISRDLESAKDRCSRSLALNGDQPGAIMLLALIFTAYGDLKGALELVINALSEFEHNYGLMVLRLHIETKFGRIEESLDTCTHLLDFWKKQPIQQQLAYSAGILDEERSQRTLNGTDLIGSSQKTGTPSLGRELSTPLVTTPLIPSFPATGIPVISAIPGNTSTVDLSIAESIVGTAASEAGAAPSTASDSLNNGIGDAWSKFRTQADVWMCLAELYIAEGRHADLTKVIEQAITMFPSSPQALYLKVSKREGAGF</sequence>
<proteinExistence type="inferred from homology"/>
<dbReference type="InterPro" id="IPR011990">
    <property type="entry name" value="TPR-like_helical_dom_sf"/>
</dbReference>
<keyword evidence="5" id="KW-1185">Reference proteome</keyword>
<dbReference type="STRING" id="1561998.A0A1I7UWZ8"/>
<accession>A0A1I7UWZ8</accession>
<dbReference type="GO" id="GO:0046854">
    <property type="term" value="P:phosphatidylinositol phosphate biosynthetic process"/>
    <property type="evidence" value="ECO:0007669"/>
    <property type="project" value="TreeGrafter"/>
</dbReference>
<dbReference type="Proteomes" id="UP000095282">
    <property type="component" value="Unplaced"/>
</dbReference>
<reference evidence="6" key="1">
    <citation type="submission" date="2016-11" db="UniProtKB">
        <authorList>
            <consortium name="WormBaseParasite"/>
        </authorList>
    </citation>
    <scope>IDENTIFICATION</scope>
</reference>
<dbReference type="Pfam" id="PF19440">
    <property type="entry name" value="TTC7_N"/>
    <property type="match status" value="1"/>
</dbReference>
<feature type="region of interest" description="Disordered" evidence="3">
    <location>
        <begin position="446"/>
        <end position="473"/>
    </location>
</feature>
<evidence type="ECO:0000256" key="2">
    <source>
        <dbReference type="ARBA" id="ARBA00038251"/>
    </source>
</evidence>
<evidence type="ECO:0000313" key="6">
    <source>
        <dbReference type="WBParaSite" id="Csp11.Scaffold630.g20176.t1"/>
    </source>
</evidence>
<name>A0A1I7UWZ8_9PELO</name>
<evidence type="ECO:0000256" key="1">
    <source>
        <dbReference type="ARBA" id="ARBA00002550"/>
    </source>
</evidence>
<dbReference type="InterPro" id="IPR051722">
    <property type="entry name" value="Endocytosis_PI4K-reg_protein"/>
</dbReference>
<dbReference type="InterPro" id="IPR045819">
    <property type="entry name" value="TTC7_N"/>
</dbReference>
<feature type="compositionally biased region" description="Low complexity" evidence="3">
    <location>
        <begin position="446"/>
        <end position="457"/>
    </location>
</feature>
<evidence type="ECO:0000313" key="5">
    <source>
        <dbReference type="Proteomes" id="UP000095282"/>
    </source>
</evidence>
<dbReference type="WBParaSite" id="Csp11.Scaffold630.g20176.t1">
    <property type="protein sequence ID" value="Csp11.Scaffold630.g20176.t1"/>
    <property type="gene ID" value="Csp11.Scaffold630.g20176"/>
</dbReference>
<dbReference type="GO" id="GO:0005886">
    <property type="term" value="C:plasma membrane"/>
    <property type="evidence" value="ECO:0007669"/>
    <property type="project" value="TreeGrafter"/>
</dbReference>
<dbReference type="AlphaFoldDB" id="A0A1I7UWZ8"/>
<organism evidence="5 6">
    <name type="scientific">Caenorhabditis tropicalis</name>
    <dbReference type="NCBI Taxonomy" id="1561998"/>
    <lineage>
        <taxon>Eukaryota</taxon>
        <taxon>Metazoa</taxon>
        <taxon>Ecdysozoa</taxon>
        <taxon>Nematoda</taxon>
        <taxon>Chromadorea</taxon>
        <taxon>Rhabditida</taxon>
        <taxon>Rhabditina</taxon>
        <taxon>Rhabditomorpha</taxon>
        <taxon>Rhabditoidea</taxon>
        <taxon>Rhabditidae</taxon>
        <taxon>Peloderinae</taxon>
        <taxon>Caenorhabditis</taxon>
    </lineage>
</organism>
<protein>
    <submittedName>
        <fullName evidence="6">TTC7_N domain-containing protein</fullName>
    </submittedName>
</protein>
<dbReference type="GO" id="GO:0072659">
    <property type="term" value="P:protein localization to plasma membrane"/>
    <property type="evidence" value="ECO:0007669"/>
    <property type="project" value="TreeGrafter"/>
</dbReference>
<dbReference type="Gene3D" id="1.25.40.10">
    <property type="entry name" value="Tetratricopeptide repeat domain"/>
    <property type="match status" value="2"/>
</dbReference>
<feature type="compositionally biased region" description="Low complexity" evidence="3">
    <location>
        <begin position="162"/>
        <end position="173"/>
    </location>
</feature>
<comment type="similarity">
    <text evidence="2">Belongs to the YPP1 family.</text>
</comment>